<proteinExistence type="predicted"/>
<protein>
    <submittedName>
        <fullName evidence="1">Uncharacterized protein</fullName>
    </submittedName>
</protein>
<gene>
    <name evidence="1" type="ORF">HH1059_05850</name>
</gene>
<dbReference type="KEGG" id="hhk:HH1059_05850"/>
<reference evidence="1" key="1">
    <citation type="submission" date="2016-02" db="EMBL/GenBank/DDBJ databases">
        <title>Halorhodospira halochloris DSM-1059 complete genome, version 2.</title>
        <authorList>
            <person name="Tsukatani Y."/>
        </authorList>
    </citation>
    <scope>NUCLEOTIDE SEQUENCE</scope>
    <source>
        <strain evidence="1">DSM 1059</strain>
    </source>
</reference>
<accession>A0A2Z6EZD9</accession>
<evidence type="ECO:0000313" key="2">
    <source>
        <dbReference type="Proteomes" id="UP000218890"/>
    </source>
</evidence>
<evidence type="ECO:0000313" key="1">
    <source>
        <dbReference type="EMBL" id="BBE11001.1"/>
    </source>
</evidence>
<dbReference type="AlphaFoldDB" id="A0A2Z6EZD9"/>
<organism evidence="1 2">
    <name type="scientific">Halorhodospira halochloris</name>
    <name type="common">Ectothiorhodospira halochloris</name>
    <dbReference type="NCBI Taxonomy" id="1052"/>
    <lineage>
        <taxon>Bacteria</taxon>
        <taxon>Pseudomonadati</taxon>
        <taxon>Pseudomonadota</taxon>
        <taxon>Gammaproteobacteria</taxon>
        <taxon>Chromatiales</taxon>
        <taxon>Ectothiorhodospiraceae</taxon>
        <taxon>Halorhodospira</taxon>
    </lineage>
</organism>
<dbReference type="EMBL" id="AP017372">
    <property type="protein sequence ID" value="BBE11001.1"/>
    <property type="molecule type" value="Genomic_DNA"/>
</dbReference>
<dbReference type="Proteomes" id="UP000218890">
    <property type="component" value="Chromosome"/>
</dbReference>
<name>A0A2Z6EZD9_HALHR</name>
<sequence length="55" mass="6036">MRLRRRTLGSPRLLAGIPSRMMVVTTDQGGSIKINEALMIAGNRVNRLVGEESRG</sequence>
<keyword evidence="2" id="KW-1185">Reference proteome</keyword>